<dbReference type="EMBL" id="LHQQ01000319">
    <property type="protein sequence ID" value="KOS37441.1"/>
    <property type="molecule type" value="Genomic_DNA"/>
</dbReference>
<protein>
    <submittedName>
        <fullName evidence="2">Uncharacterized protein</fullName>
    </submittedName>
</protein>
<feature type="region of interest" description="Disordered" evidence="1">
    <location>
        <begin position="1"/>
        <end position="38"/>
    </location>
</feature>
<dbReference type="Proteomes" id="UP000037696">
    <property type="component" value="Unassembled WGS sequence"/>
</dbReference>
<evidence type="ECO:0000313" key="2">
    <source>
        <dbReference type="EMBL" id="KOS37441.1"/>
    </source>
</evidence>
<dbReference type="AlphaFoldDB" id="A0A0M8NZB1"/>
<evidence type="ECO:0000256" key="1">
    <source>
        <dbReference type="SAM" id="MobiDB-lite"/>
    </source>
</evidence>
<keyword evidence="3" id="KW-1185">Reference proteome</keyword>
<gene>
    <name evidence="2" type="ORF">ACN38_g11755</name>
</gene>
<sequence>MRRPWRQAQFRGSTPSTRPGLGRHAVKPHTVPPPPPPP</sequence>
<organism evidence="2 3">
    <name type="scientific">Penicillium nordicum</name>
    <dbReference type="NCBI Taxonomy" id="229535"/>
    <lineage>
        <taxon>Eukaryota</taxon>
        <taxon>Fungi</taxon>
        <taxon>Dikarya</taxon>
        <taxon>Ascomycota</taxon>
        <taxon>Pezizomycotina</taxon>
        <taxon>Eurotiomycetes</taxon>
        <taxon>Eurotiomycetidae</taxon>
        <taxon>Eurotiales</taxon>
        <taxon>Aspergillaceae</taxon>
        <taxon>Penicillium</taxon>
    </lineage>
</organism>
<comment type="caution">
    <text evidence="2">The sequence shown here is derived from an EMBL/GenBank/DDBJ whole genome shotgun (WGS) entry which is preliminary data.</text>
</comment>
<evidence type="ECO:0000313" key="3">
    <source>
        <dbReference type="Proteomes" id="UP000037696"/>
    </source>
</evidence>
<name>A0A0M8NZB1_9EURO</name>
<accession>A0A0M8NZB1</accession>
<reference evidence="2 3" key="1">
    <citation type="submission" date="2015-08" db="EMBL/GenBank/DDBJ databases">
        <title>Genome sequencing of Penicillium nordicum.</title>
        <authorList>
            <person name="Nguyen H.D."/>
            <person name="Seifert K.A."/>
        </authorList>
    </citation>
    <scope>NUCLEOTIDE SEQUENCE [LARGE SCALE GENOMIC DNA]</scope>
    <source>
        <strain evidence="2 3">DAOMC 185683</strain>
    </source>
</reference>
<proteinExistence type="predicted"/>
<feature type="non-terminal residue" evidence="2">
    <location>
        <position position="38"/>
    </location>
</feature>